<name>A0A6A6T0H5_9PLEO</name>
<dbReference type="Proteomes" id="UP000799324">
    <property type="component" value="Unassembled WGS sequence"/>
</dbReference>
<reference evidence="1" key="1">
    <citation type="journal article" date="2020" name="Stud. Mycol.">
        <title>101 Dothideomycetes genomes: a test case for predicting lifestyles and emergence of pathogens.</title>
        <authorList>
            <person name="Haridas S."/>
            <person name="Albert R."/>
            <person name="Binder M."/>
            <person name="Bloem J."/>
            <person name="Labutti K."/>
            <person name="Salamov A."/>
            <person name="Andreopoulos B."/>
            <person name="Baker S."/>
            <person name="Barry K."/>
            <person name="Bills G."/>
            <person name="Bluhm B."/>
            <person name="Cannon C."/>
            <person name="Castanera R."/>
            <person name="Culley D."/>
            <person name="Daum C."/>
            <person name="Ezra D."/>
            <person name="Gonzalez J."/>
            <person name="Henrissat B."/>
            <person name="Kuo A."/>
            <person name="Liang C."/>
            <person name="Lipzen A."/>
            <person name="Lutzoni F."/>
            <person name="Magnuson J."/>
            <person name="Mondo S."/>
            <person name="Nolan M."/>
            <person name="Ohm R."/>
            <person name="Pangilinan J."/>
            <person name="Park H.-J."/>
            <person name="Ramirez L."/>
            <person name="Alfaro M."/>
            <person name="Sun H."/>
            <person name="Tritt A."/>
            <person name="Yoshinaga Y."/>
            <person name="Zwiers L.-H."/>
            <person name="Turgeon B."/>
            <person name="Goodwin S."/>
            <person name="Spatafora J."/>
            <person name="Crous P."/>
            <person name="Grigoriev I."/>
        </authorList>
    </citation>
    <scope>NUCLEOTIDE SEQUENCE</scope>
    <source>
        <strain evidence="1">CBS 122681</strain>
    </source>
</reference>
<gene>
    <name evidence="1" type="ORF">K491DRAFT_662341</name>
</gene>
<dbReference type="Gene3D" id="3.40.50.1820">
    <property type="entry name" value="alpha/beta hydrolase"/>
    <property type="match status" value="1"/>
</dbReference>
<keyword evidence="2" id="KW-1185">Reference proteome</keyword>
<dbReference type="InterPro" id="IPR029058">
    <property type="entry name" value="AB_hydrolase_fold"/>
</dbReference>
<dbReference type="AlphaFoldDB" id="A0A6A6T0H5"/>
<evidence type="ECO:0008006" key="3">
    <source>
        <dbReference type="Google" id="ProtNLM"/>
    </source>
</evidence>
<dbReference type="EMBL" id="MU004384">
    <property type="protein sequence ID" value="KAF2653290.1"/>
    <property type="molecule type" value="Genomic_DNA"/>
</dbReference>
<sequence>MLRDEDAVFAKRVAEQGGSVVWREWEGMPHVFAFMLEKHEASRLFLEEFGRFCRGVVGAEQGEGEGKGGDGEGVQSSAILYKAKTLEPITSPVSEITELSDEQVERFMREGRQRIEGRGDGSTEARPML</sequence>
<proteinExistence type="predicted"/>
<dbReference type="OrthoDB" id="5354320at2759"/>
<organism evidence="1 2">
    <name type="scientific">Lophiostoma macrostomum CBS 122681</name>
    <dbReference type="NCBI Taxonomy" id="1314788"/>
    <lineage>
        <taxon>Eukaryota</taxon>
        <taxon>Fungi</taxon>
        <taxon>Dikarya</taxon>
        <taxon>Ascomycota</taxon>
        <taxon>Pezizomycotina</taxon>
        <taxon>Dothideomycetes</taxon>
        <taxon>Pleosporomycetidae</taxon>
        <taxon>Pleosporales</taxon>
        <taxon>Lophiostomataceae</taxon>
        <taxon>Lophiostoma</taxon>
    </lineage>
</organism>
<accession>A0A6A6T0H5</accession>
<protein>
    <recommendedName>
        <fullName evidence="3">Alpha/beta hydrolase fold-3 domain-containing protein</fullName>
    </recommendedName>
</protein>
<evidence type="ECO:0000313" key="1">
    <source>
        <dbReference type="EMBL" id="KAF2653290.1"/>
    </source>
</evidence>
<evidence type="ECO:0000313" key="2">
    <source>
        <dbReference type="Proteomes" id="UP000799324"/>
    </source>
</evidence>